<feature type="transmembrane region" description="Helical" evidence="1">
    <location>
        <begin position="14"/>
        <end position="33"/>
    </location>
</feature>
<dbReference type="Proteomes" id="UP001472677">
    <property type="component" value="Unassembled WGS sequence"/>
</dbReference>
<evidence type="ECO:0000313" key="2">
    <source>
        <dbReference type="EMBL" id="KAK8515859.1"/>
    </source>
</evidence>
<accession>A0ABR2C8X1</accession>
<keyword evidence="1" id="KW-1133">Transmembrane helix</keyword>
<keyword evidence="1" id="KW-0472">Membrane</keyword>
<proteinExistence type="predicted"/>
<comment type="caution">
    <text evidence="2">The sequence shown here is derived from an EMBL/GenBank/DDBJ whole genome shotgun (WGS) entry which is preliminary data.</text>
</comment>
<dbReference type="EMBL" id="JBBPBM010000062">
    <property type="protein sequence ID" value="KAK8515859.1"/>
    <property type="molecule type" value="Genomic_DNA"/>
</dbReference>
<keyword evidence="1" id="KW-0812">Transmembrane</keyword>
<evidence type="ECO:0000256" key="1">
    <source>
        <dbReference type="SAM" id="Phobius"/>
    </source>
</evidence>
<reference evidence="2 3" key="1">
    <citation type="journal article" date="2024" name="G3 (Bethesda)">
        <title>Genome assembly of Hibiscus sabdariffa L. provides insights into metabolisms of medicinal natural products.</title>
        <authorList>
            <person name="Kim T."/>
        </authorList>
    </citation>
    <scope>NUCLEOTIDE SEQUENCE [LARGE SCALE GENOMIC DNA]</scope>
    <source>
        <strain evidence="2">TK-2024</strain>
        <tissue evidence="2">Old leaves</tissue>
    </source>
</reference>
<protein>
    <submittedName>
        <fullName evidence="2">Uncharacterized protein</fullName>
    </submittedName>
</protein>
<name>A0ABR2C8X1_9ROSI</name>
<sequence>MQGIQSQRFNNEKYIFLLNLGLLDFALILNLILKDHERKRGSGRQRRNTSICLTVSVDSGVRYVIQEGYDVSVSS</sequence>
<keyword evidence="3" id="KW-1185">Reference proteome</keyword>
<evidence type="ECO:0000313" key="3">
    <source>
        <dbReference type="Proteomes" id="UP001472677"/>
    </source>
</evidence>
<organism evidence="2 3">
    <name type="scientific">Hibiscus sabdariffa</name>
    <name type="common">roselle</name>
    <dbReference type="NCBI Taxonomy" id="183260"/>
    <lineage>
        <taxon>Eukaryota</taxon>
        <taxon>Viridiplantae</taxon>
        <taxon>Streptophyta</taxon>
        <taxon>Embryophyta</taxon>
        <taxon>Tracheophyta</taxon>
        <taxon>Spermatophyta</taxon>
        <taxon>Magnoliopsida</taxon>
        <taxon>eudicotyledons</taxon>
        <taxon>Gunneridae</taxon>
        <taxon>Pentapetalae</taxon>
        <taxon>rosids</taxon>
        <taxon>malvids</taxon>
        <taxon>Malvales</taxon>
        <taxon>Malvaceae</taxon>
        <taxon>Malvoideae</taxon>
        <taxon>Hibiscus</taxon>
    </lineage>
</organism>
<gene>
    <name evidence="2" type="ORF">V6N12_016165</name>
</gene>